<dbReference type="AlphaFoldDB" id="S7QPK6"/>
<dbReference type="PANTHER" id="PTHR33365:SF11">
    <property type="entry name" value="TAT PATHWAY SIGNAL SEQUENCE"/>
    <property type="match status" value="1"/>
</dbReference>
<dbReference type="GO" id="GO:0043386">
    <property type="term" value="P:mycotoxin biosynthetic process"/>
    <property type="evidence" value="ECO:0007669"/>
    <property type="project" value="InterPro"/>
</dbReference>
<dbReference type="EMBL" id="KB469296">
    <property type="protein sequence ID" value="EPQ61277.1"/>
    <property type="molecule type" value="Genomic_DNA"/>
</dbReference>
<dbReference type="Proteomes" id="UP000030669">
    <property type="component" value="Unassembled WGS sequence"/>
</dbReference>
<dbReference type="GO" id="GO:0016491">
    <property type="term" value="F:oxidoreductase activity"/>
    <property type="evidence" value="ECO:0007669"/>
    <property type="project" value="UniProtKB-KW"/>
</dbReference>
<dbReference type="GeneID" id="19305345"/>
<keyword evidence="2" id="KW-0560">Oxidoreductase</keyword>
<sequence>MGPFSHFVSYQWNFFYYASWCLAYEGEDYPQYLPLNLPKKTMATDDMEHYSINSSTSDAEWAPLFPDGGGFVFLGPQNRPFGVSMFHQFHCLEDLWHAMVARKRSQHTTHCLAYLRQMILCRGDLRIEPLIPPYPLKQVDSTANRTCQDWSLVYRALEQNHSHVKV</sequence>
<proteinExistence type="inferred from homology"/>
<reference evidence="4 5" key="1">
    <citation type="journal article" date="2012" name="Science">
        <title>The Paleozoic origin of enzymatic lignin decomposition reconstructed from 31 fungal genomes.</title>
        <authorList>
            <person name="Floudas D."/>
            <person name="Binder M."/>
            <person name="Riley R."/>
            <person name="Barry K."/>
            <person name="Blanchette R.A."/>
            <person name="Henrissat B."/>
            <person name="Martinez A.T."/>
            <person name="Otillar R."/>
            <person name="Spatafora J.W."/>
            <person name="Yadav J.S."/>
            <person name="Aerts A."/>
            <person name="Benoit I."/>
            <person name="Boyd A."/>
            <person name="Carlson A."/>
            <person name="Copeland A."/>
            <person name="Coutinho P.M."/>
            <person name="de Vries R.P."/>
            <person name="Ferreira P."/>
            <person name="Findley K."/>
            <person name="Foster B."/>
            <person name="Gaskell J."/>
            <person name="Glotzer D."/>
            <person name="Gorecki P."/>
            <person name="Heitman J."/>
            <person name="Hesse C."/>
            <person name="Hori C."/>
            <person name="Igarashi K."/>
            <person name="Jurgens J.A."/>
            <person name="Kallen N."/>
            <person name="Kersten P."/>
            <person name="Kohler A."/>
            <person name="Kuees U."/>
            <person name="Kumar T.K.A."/>
            <person name="Kuo A."/>
            <person name="LaButti K."/>
            <person name="Larrondo L.F."/>
            <person name="Lindquist E."/>
            <person name="Ling A."/>
            <person name="Lombard V."/>
            <person name="Lucas S."/>
            <person name="Lundell T."/>
            <person name="Martin R."/>
            <person name="McLaughlin D.J."/>
            <person name="Morgenstern I."/>
            <person name="Morin E."/>
            <person name="Murat C."/>
            <person name="Nagy L.G."/>
            <person name="Nolan M."/>
            <person name="Ohm R.A."/>
            <person name="Patyshakuliyeva A."/>
            <person name="Rokas A."/>
            <person name="Ruiz-Duenas F.J."/>
            <person name="Sabat G."/>
            <person name="Salamov A."/>
            <person name="Samejima M."/>
            <person name="Schmutz J."/>
            <person name="Slot J.C."/>
            <person name="St John F."/>
            <person name="Stenlid J."/>
            <person name="Sun H."/>
            <person name="Sun S."/>
            <person name="Syed K."/>
            <person name="Tsang A."/>
            <person name="Wiebenga A."/>
            <person name="Young D."/>
            <person name="Pisabarro A."/>
            <person name="Eastwood D.C."/>
            <person name="Martin F."/>
            <person name="Cullen D."/>
            <person name="Grigoriev I.V."/>
            <person name="Hibbett D.S."/>
        </authorList>
    </citation>
    <scope>NUCLEOTIDE SEQUENCE [LARGE SCALE GENOMIC DNA]</scope>
    <source>
        <strain evidence="4 5">ATCC 11539</strain>
    </source>
</reference>
<evidence type="ECO:0000313" key="5">
    <source>
        <dbReference type="Proteomes" id="UP000030669"/>
    </source>
</evidence>
<dbReference type="HOGENOM" id="CLU_042941_8_3_1"/>
<dbReference type="OrthoDB" id="3687641at2759"/>
<dbReference type="PANTHER" id="PTHR33365">
    <property type="entry name" value="YALI0B05434P"/>
    <property type="match status" value="1"/>
</dbReference>
<comment type="similarity">
    <text evidence="3">Belongs to the ustYa family.</text>
</comment>
<accession>S7QPK6</accession>
<evidence type="ECO:0000256" key="1">
    <source>
        <dbReference type="ARBA" id="ARBA00004685"/>
    </source>
</evidence>
<keyword evidence="5" id="KW-1185">Reference proteome</keyword>
<evidence type="ECO:0000256" key="2">
    <source>
        <dbReference type="ARBA" id="ARBA00023002"/>
    </source>
</evidence>
<protein>
    <submittedName>
        <fullName evidence="4">Uncharacterized protein</fullName>
    </submittedName>
</protein>
<name>S7QPK6_GLOTA</name>
<dbReference type="KEGG" id="gtr:GLOTRDRAFT_30602"/>
<gene>
    <name evidence="4" type="ORF">GLOTRDRAFT_30602</name>
</gene>
<organism evidence="4 5">
    <name type="scientific">Gloeophyllum trabeum (strain ATCC 11539 / FP-39264 / Madison 617)</name>
    <name type="common">Brown rot fungus</name>
    <dbReference type="NCBI Taxonomy" id="670483"/>
    <lineage>
        <taxon>Eukaryota</taxon>
        <taxon>Fungi</taxon>
        <taxon>Dikarya</taxon>
        <taxon>Basidiomycota</taxon>
        <taxon>Agaricomycotina</taxon>
        <taxon>Agaricomycetes</taxon>
        <taxon>Gloeophyllales</taxon>
        <taxon>Gloeophyllaceae</taxon>
        <taxon>Gloeophyllum</taxon>
    </lineage>
</organism>
<comment type="pathway">
    <text evidence="1">Mycotoxin biosynthesis.</text>
</comment>
<dbReference type="InterPro" id="IPR021765">
    <property type="entry name" value="UstYa-like"/>
</dbReference>
<dbReference type="RefSeq" id="XP_007860207.1">
    <property type="nucleotide sequence ID" value="XM_007862016.1"/>
</dbReference>
<dbReference type="eggNOG" id="ENOG502SNCH">
    <property type="taxonomic scope" value="Eukaryota"/>
</dbReference>
<dbReference type="OMA" id="SHEEWAT"/>
<dbReference type="Pfam" id="PF11807">
    <property type="entry name" value="UstYa"/>
    <property type="match status" value="1"/>
</dbReference>
<evidence type="ECO:0000313" key="4">
    <source>
        <dbReference type="EMBL" id="EPQ61277.1"/>
    </source>
</evidence>
<evidence type="ECO:0000256" key="3">
    <source>
        <dbReference type="ARBA" id="ARBA00035112"/>
    </source>
</evidence>